<sequence>MEMYAYPKNPSEVRWTYMEINFKGFPSTTQRQKLNCITNTKHMTKRKKLSNDEECIYNYQGCVINVPHVVVEPEARQSSSTEGGERHKYKPPHVLVEPEAKQSSSTNHPFEVGSPVNVTAIGYPYYAAVVVECDSQYVTVKYPLSKTTNLHKYHLKDVAPFKAQ</sequence>
<name>A0A6G0YCG6_APHCR</name>
<dbReference type="AlphaFoldDB" id="A0A6G0YCG6"/>
<feature type="non-terminal residue" evidence="1">
    <location>
        <position position="164"/>
    </location>
</feature>
<dbReference type="Proteomes" id="UP000478052">
    <property type="component" value="Unassembled WGS sequence"/>
</dbReference>
<keyword evidence="2" id="KW-1185">Reference proteome</keyword>
<dbReference type="EMBL" id="VUJU01004823">
    <property type="protein sequence ID" value="KAF0753138.1"/>
    <property type="molecule type" value="Genomic_DNA"/>
</dbReference>
<proteinExistence type="predicted"/>
<dbReference type="OrthoDB" id="10654047at2759"/>
<organism evidence="1 2">
    <name type="scientific">Aphis craccivora</name>
    <name type="common">Cowpea aphid</name>
    <dbReference type="NCBI Taxonomy" id="307492"/>
    <lineage>
        <taxon>Eukaryota</taxon>
        <taxon>Metazoa</taxon>
        <taxon>Ecdysozoa</taxon>
        <taxon>Arthropoda</taxon>
        <taxon>Hexapoda</taxon>
        <taxon>Insecta</taxon>
        <taxon>Pterygota</taxon>
        <taxon>Neoptera</taxon>
        <taxon>Paraneoptera</taxon>
        <taxon>Hemiptera</taxon>
        <taxon>Sternorrhyncha</taxon>
        <taxon>Aphidomorpha</taxon>
        <taxon>Aphidoidea</taxon>
        <taxon>Aphididae</taxon>
        <taxon>Aphidini</taxon>
        <taxon>Aphis</taxon>
        <taxon>Aphis</taxon>
    </lineage>
</organism>
<accession>A0A6G0YCG6</accession>
<evidence type="ECO:0000313" key="1">
    <source>
        <dbReference type="EMBL" id="KAF0753138.1"/>
    </source>
</evidence>
<comment type="caution">
    <text evidence="1">The sequence shown here is derived from an EMBL/GenBank/DDBJ whole genome shotgun (WGS) entry which is preliminary data.</text>
</comment>
<reference evidence="1 2" key="1">
    <citation type="submission" date="2019-08" db="EMBL/GenBank/DDBJ databases">
        <title>Whole genome of Aphis craccivora.</title>
        <authorList>
            <person name="Voronova N.V."/>
            <person name="Shulinski R.S."/>
            <person name="Bandarenka Y.V."/>
            <person name="Zhorov D.G."/>
            <person name="Warner D."/>
        </authorList>
    </citation>
    <scope>NUCLEOTIDE SEQUENCE [LARGE SCALE GENOMIC DNA]</scope>
    <source>
        <strain evidence="1">180601</strain>
        <tissue evidence="1">Whole Body</tissue>
    </source>
</reference>
<gene>
    <name evidence="1" type="ORF">FWK35_00012465</name>
</gene>
<protein>
    <submittedName>
        <fullName evidence="1">Protein IWS1</fullName>
    </submittedName>
</protein>
<evidence type="ECO:0000313" key="2">
    <source>
        <dbReference type="Proteomes" id="UP000478052"/>
    </source>
</evidence>